<dbReference type="AlphaFoldDB" id="A0A402CUB7"/>
<dbReference type="KEGG" id="ccot:CCAX7_009660"/>
<feature type="transmembrane region" description="Helical" evidence="4">
    <location>
        <begin position="430"/>
        <end position="450"/>
    </location>
</feature>
<evidence type="ECO:0000259" key="5">
    <source>
        <dbReference type="Pfam" id="PF06597"/>
    </source>
</evidence>
<keyword evidence="4" id="KW-0472">Membrane</keyword>
<dbReference type="RefSeq" id="WP_165864122.1">
    <property type="nucleotide sequence ID" value="NZ_AP025739.1"/>
</dbReference>
<evidence type="ECO:0000256" key="2">
    <source>
        <dbReference type="ARBA" id="ARBA00035010"/>
    </source>
</evidence>
<comment type="similarity">
    <text evidence="2">Belongs to the TULIP P47 family.</text>
</comment>
<evidence type="ECO:0000256" key="1">
    <source>
        <dbReference type="ARBA" id="ARBA00023026"/>
    </source>
</evidence>
<name>A0A402CUB7_9BACT</name>
<organism evidence="6 7">
    <name type="scientific">Capsulimonas corticalis</name>
    <dbReference type="NCBI Taxonomy" id="2219043"/>
    <lineage>
        <taxon>Bacteria</taxon>
        <taxon>Bacillati</taxon>
        <taxon>Armatimonadota</taxon>
        <taxon>Armatimonadia</taxon>
        <taxon>Capsulimonadales</taxon>
        <taxon>Capsulimonadaceae</taxon>
        <taxon>Capsulimonas</taxon>
    </lineage>
</organism>
<keyword evidence="4" id="KW-0812">Transmembrane</keyword>
<feature type="region of interest" description="Disordered" evidence="3">
    <location>
        <begin position="137"/>
        <end position="163"/>
    </location>
</feature>
<accession>A0A402CUB7</accession>
<gene>
    <name evidence="6" type="ORF">CCAX7_009660</name>
</gene>
<feature type="domain" description="Protein OrfX2/OrfX3/P47" evidence="5">
    <location>
        <begin position="46"/>
        <end position="503"/>
    </location>
</feature>
<protein>
    <recommendedName>
        <fullName evidence="5">Protein OrfX2/OrfX3/P47 domain-containing protein</fullName>
    </recommendedName>
</protein>
<evidence type="ECO:0000256" key="3">
    <source>
        <dbReference type="SAM" id="MobiDB-lite"/>
    </source>
</evidence>
<evidence type="ECO:0000313" key="7">
    <source>
        <dbReference type="Proteomes" id="UP000287394"/>
    </source>
</evidence>
<reference evidence="6 7" key="1">
    <citation type="journal article" date="2019" name="Int. J. Syst. Evol. Microbiol.">
        <title>Capsulimonas corticalis gen. nov., sp. nov., an aerobic capsulated bacterium, of a novel bacterial order, Capsulimonadales ord. nov., of the class Armatimonadia of the phylum Armatimonadetes.</title>
        <authorList>
            <person name="Li J."/>
            <person name="Kudo C."/>
            <person name="Tonouchi A."/>
        </authorList>
    </citation>
    <scope>NUCLEOTIDE SEQUENCE [LARGE SCALE GENOMIC DNA]</scope>
    <source>
        <strain evidence="6 7">AX-7</strain>
    </source>
</reference>
<evidence type="ECO:0000313" key="6">
    <source>
        <dbReference type="EMBL" id="BDI28915.1"/>
    </source>
</evidence>
<evidence type="ECO:0000256" key="4">
    <source>
        <dbReference type="SAM" id="Phobius"/>
    </source>
</evidence>
<keyword evidence="1" id="KW-0843">Virulence</keyword>
<proteinExistence type="inferred from homology"/>
<dbReference type="EMBL" id="AP025739">
    <property type="protein sequence ID" value="BDI28915.1"/>
    <property type="molecule type" value="Genomic_DNA"/>
</dbReference>
<dbReference type="Pfam" id="PF06597">
    <property type="entry name" value="Clostridium_P47"/>
    <property type="match status" value="1"/>
</dbReference>
<keyword evidence="4" id="KW-1133">Transmembrane helix</keyword>
<feature type="compositionally biased region" description="Polar residues" evidence="3">
    <location>
        <begin position="148"/>
        <end position="159"/>
    </location>
</feature>
<sequence>MSGASTLIRPKTFRNYRIPRYDEVRPDFFVPRHWIPKELLASEADTQGWDCASAVRLPQVNQALAKANVSPKDFQLTVQSGWEIEGKFGLWTMARGGSGSIVFLKMPLNAVTMKFSGMNMNFSGGSATIQVKLNYLPQPSDKPDPQKGDQNNLVTNPTPRSADDPAVVVQRIDYGPNPVPDEMKALFLYALGKWFNENLATFNYVFAVVSLNQLSTFPQFQWLKPTYTSYAYYNGGKDDPDESAYFGVLTMTGGRSPDGLANQLPASAIPVGLGGGLLIGMKLYLENLVLPGALGAFPKASINDFSITNDNTSIVLNHNMEMEPVTVGLLDYTPIAEEFILQIVGEEIQTRTKIHVPISPGIDAYVTTESWYKLKLTTKDDGKQTITWEESRPAKKDHWYVKATWVTITEAIVAIIGAVAAFVAGKILTGIVRVVVIIIIAIVAGLAAAVPELIAKIISDGAAKALPPIEKMLEEFVQPVEWPDTLSFLLKSVQLNGSFQLSGDFVMAGG</sequence>
<dbReference type="Proteomes" id="UP000287394">
    <property type="component" value="Chromosome"/>
</dbReference>
<keyword evidence="7" id="KW-1185">Reference proteome</keyword>
<dbReference type="InterPro" id="IPR010567">
    <property type="entry name" value="OrfX2/OrfX3/P47"/>
</dbReference>
<feature type="transmembrane region" description="Helical" evidence="4">
    <location>
        <begin position="399"/>
        <end position="424"/>
    </location>
</feature>